<feature type="transmembrane region" description="Helical" evidence="1">
    <location>
        <begin position="227"/>
        <end position="244"/>
    </location>
</feature>
<reference evidence="2" key="1">
    <citation type="submission" date="2020-02" db="EMBL/GenBank/DDBJ databases">
        <authorList>
            <person name="Meier V. D."/>
        </authorList>
    </citation>
    <scope>NUCLEOTIDE SEQUENCE</scope>
    <source>
        <strain evidence="2">AVDCRST_MAG76</strain>
    </source>
</reference>
<feature type="transmembrane region" description="Helical" evidence="1">
    <location>
        <begin position="74"/>
        <end position="91"/>
    </location>
</feature>
<accession>A0A6J4ING3</accession>
<feature type="transmembrane region" description="Helical" evidence="1">
    <location>
        <begin position="43"/>
        <end position="62"/>
    </location>
</feature>
<proteinExistence type="predicted"/>
<protein>
    <submittedName>
        <fullName evidence="2">Uncharacterized protein</fullName>
    </submittedName>
</protein>
<feature type="transmembrane region" description="Helical" evidence="1">
    <location>
        <begin position="118"/>
        <end position="139"/>
    </location>
</feature>
<feature type="transmembrane region" description="Helical" evidence="1">
    <location>
        <begin position="154"/>
        <end position="174"/>
    </location>
</feature>
<organism evidence="2">
    <name type="scientific">uncultured Acidimicrobiales bacterium</name>
    <dbReference type="NCBI Taxonomy" id="310071"/>
    <lineage>
        <taxon>Bacteria</taxon>
        <taxon>Bacillati</taxon>
        <taxon>Actinomycetota</taxon>
        <taxon>Acidimicrobiia</taxon>
        <taxon>Acidimicrobiales</taxon>
        <taxon>environmental samples</taxon>
    </lineage>
</organism>
<keyword evidence="1" id="KW-1133">Transmembrane helix</keyword>
<keyword evidence="1" id="KW-0812">Transmembrane</keyword>
<dbReference type="AlphaFoldDB" id="A0A6J4ING3"/>
<evidence type="ECO:0000313" key="2">
    <source>
        <dbReference type="EMBL" id="CAA9254564.1"/>
    </source>
</evidence>
<evidence type="ECO:0000256" key="1">
    <source>
        <dbReference type="SAM" id="Phobius"/>
    </source>
</evidence>
<feature type="transmembrane region" description="Helical" evidence="1">
    <location>
        <begin position="181"/>
        <end position="207"/>
    </location>
</feature>
<keyword evidence="1" id="KW-0472">Membrane</keyword>
<sequence>MTVTHPHPTTEDLAVPPKRPAAFEWQVAVAIARRESIRLARASIVPLLVVVLMQGGSIRADILDLRPSSFNSPFAYLLLAATTLVVSHRAVTRSRRDGSEELLNTTPAAPRARTAGHLLAVLAPTTIAALTGLVLAWYMTQTTTVGSFVPSELAVGPLLVAGAGCLGVLLARMWPQRLTPYLACVAIAAMELSVNTPLLVGSGARWLAFWVEGSLWWLLPRHSTAHLVYLLGLIAMAAVGALLRHGLTRRLVTVAVASIAVTAGAAAAQMRQPQEEWKRANAMFADPASHQRCFERDGVNYCLFEEFTELGDHFAAMVGSVRAVVPERAWPSRVEVTQRVTALDFQYVGPAAEHLPHLPDMPRSRIRQPDDGAIHPGLEFSWSSVQEPGFGVQVASAAIGLPLVPDPKDGSVCLAAGQARAVLALWAGAHATDDAPAGLRWLVDQADPDRARPQGRSEHDAVLPIAEADVYGGFAVSFADIGLALRMLEVDGAAARIAERWELLTDPATTSLQLADVLGLEPPATGPPRDPFIGHMEPDIATLGPPCR</sequence>
<dbReference type="EMBL" id="CADCSZ010000154">
    <property type="protein sequence ID" value="CAA9254564.1"/>
    <property type="molecule type" value="Genomic_DNA"/>
</dbReference>
<feature type="transmembrane region" description="Helical" evidence="1">
    <location>
        <begin position="251"/>
        <end position="270"/>
    </location>
</feature>
<name>A0A6J4ING3_9ACTN</name>
<gene>
    <name evidence="2" type="ORF">AVDCRST_MAG76-2471</name>
</gene>